<comment type="catalytic activity">
    <reaction evidence="1">
        <text>D-mannose 6-phosphate = D-fructose 6-phosphate</text>
        <dbReference type="Rhea" id="RHEA:12356"/>
        <dbReference type="ChEBI" id="CHEBI:58735"/>
        <dbReference type="ChEBI" id="CHEBI:61527"/>
        <dbReference type="EC" id="5.3.1.8"/>
    </reaction>
</comment>
<keyword evidence="5 8" id="KW-0862">Zinc</keyword>
<feature type="binding site" evidence="8">
    <location>
        <position position="260"/>
    </location>
    <ligand>
        <name>Zn(2+)</name>
        <dbReference type="ChEBI" id="CHEBI:29105"/>
    </ligand>
</feature>
<feature type="active site" evidence="7">
    <location>
        <position position="279"/>
    </location>
</feature>
<feature type="binding site" evidence="8">
    <location>
        <position position="100"/>
    </location>
    <ligand>
        <name>Zn(2+)</name>
        <dbReference type="ChEBI" id="CHEBI:29105"/>
    </ligand>
</feature>
<dbReference type="InterPro" id="IPR046457">
    <property type="entry name" value="PMI_typeI_cat"/>
</dbReference>
<dbReference type="Proteomes" id="UP000628079">
    <property type="component" value="Unassembled WGS sequence"/>
</dbReference>
<comment type="cofactor">
    <cofactor evidence="8">
        <name>Zn(2+)</name>
        <dbReference type="ChEBI" id="CHEBI:29105"/>
    </cofactor>
    <text evidence="8">Binds 1 zinc ion per subunit.</text>
</comment>
<dbReference type="EMBL" id="BMEA01000002">
    <property type="protein sequence ID" value="GGB83824.1"/>
    <property type="molecule type" value="Genomic_DNA"/>
</dbReference>
<evidence type="ECO:0000256" key="4">
    <source>
        <dbReference type="ARBA" id="ARBA00022723"/>
    </source>
</evidence>
<reference evidence="10" key="2">
    <citation type="submission" date="2020-09" db="EMBL/GenBank/DDBJ databases">
        <authorList>
            <person name="Sun Q."/>
            <person name="Zhou Y."/>
        </authorList>
    </citation>
    <scope>NUCLEOTIDE SEQUENCE</scope>
    <source>
        <strain evidence="10">CGMCC 1.10749</strain>
    </source>
</reference>
<evidence type="ECO:0000256" key="5">
    <source>
        <dbReference type="ARBA" id="ARBA00022833"/>
    </source>
</evidence>
<feature type="binding site" evidence="8">
    <location>
        <position position="133"/>
    </location>
    <ligand>
        <name>Zn(2+)</name>
        <dbReference type="ChEBI" id="CHEBI:29105"/>
    </ligand>
</feature>
<dbReference type="Pfam" id="PF20511">
    <property type="entry name" value="PMI_typeI_cat"/>
    <property type="match status" value="1"/>
</dbReference>
<gene>
    <name evidence="10" type="primary">manA</name>
    <name evidence="10" type="ORF">GCM10011314_24320</name>
</gene>
<dbReference type="EC" id="5.3.1.8" evidence="3"/>
<evidence type="ECO:0000313" key="10">
    <source>
        <dbReference type="EMBL" id="GGB83824.1"/>
    </source>
</evidence>
<dbReference type="PRINTS" id="PR00714">
    <property type="entry name" value="MAN6PISMRASE"/>
</dbReference>
<dbReference type="NCBIfam" id="TIGR00218">
    <property type="entry name" value="manA"/>
    <property type="match status" value="1"/>
</dbReference>
<sequence length="401" mass="42325">MRAVDLLEPVLFTDAWGSHVSIASLQGRPIPSAEPESELWMGAHESGPCGITRDGVATTLADVIRADPEGEMGAECCTAYEGRLPFLLKVLAPGRAISIQAHPTAEQASEVRRRDREAGDADATYVDDWAKPEMLVAISPFRVFVGMRTAAETAALAKRLGVPRFSALVEDTSSAPDPAHAMLAAVLAIPEGEHAGFVRELVAACVRVSSSPDAEGHHCAAVVRVAEDHPDDIGLAVLLLMHHRVLEPGDFIDVPAGVLHSYVSGLGIEVLANSDNVVRAGLTGKEKNVPELLRIVDPEADGNAGRAEPDPDLPATVRFPSSSDRFALRRIHDPAGLLLPGDGTPRIVFCLHGEVILTTPDEGPGSSLTLGPVRAAYLSARDSGVRVTGSGEVYLVTLPST</sequence>
<organism evidence="10 11">
    <name type="scientific">Knoellia flava</name>
    <dbReference type="NCBI Taxonomy" id="913969"/>
    <lineage>
        <taxon>Bacteria</taxon>
        <taxon>Bacillati</taxon>
        <taxon>Actinomycetota</taxon>
        <taxon>Actinomycetes</taxon>
        <taxon>Micrococcales</taxon>
        <taxon>Intrasporangiaceae</taxon>
        <taxon>Knoellia</taxon>
    </lineage>
</organism>
<dbReference type="InterPro" id="IPR014710">
    <property type="entry name" value="RmlC-like_jellyroll"/>
</dbReference>
<dbReference type="GO" id="GO:0004476">
    <property type="term" value="F:mannose-6-phosphate isomerase activity"/>
    <property type="evidence" value="ECO:0007669"/>
    <property type="project" value="UniProtKB-EC"/>
</dbReference>
<dbReference type="Gene3D" id="1.10.441.10">
    <property type="entry name" value="Phosphomannose Isomerase, domain 2"/>
    <property type="match status" value="1"/>
</dbReference>
<dbReference type="GO" id="GO:0005975">
    <property type="term" value="P:carbohydrate metabolic process"/>
    <property type="evidence" value="ECO:0007669"/>
    <property type="project" value="InterPro"/>
</dbReference>
<evidence type="ECO:0000259" key="9">
    <source>
        <dbReference type="Pfam" id="PF20511"/>
    </source>
</evidence>
<dbReference type="Gene3D" id="2.60.120.10">
    <property type="entry name" value="Jelly Rolls"/>
    <property type="match status" value="2"/>
</dbReference>
<evidence type="ECO:0000256" key="7">
    <source>
        <dbReference type="PIRSR" id="PIRSR001480-1"/>
    </source>
</evidence>
<evidence type="ECO:0000256" key="6">
    <source>
        <dbReference type="ARBA" id="ARBA00023235"/>
    </source>
</evidence>
<reference evidence="10" key="1">
    <citation type="journal article" date="2014" name="Int. J. Syst. Evol. Microbiol.">
        <title>Complete genome sequence of Corynebacterium casei LMG S-19264T (=DSM 44701T), isolated from a smear-ripened cheese.</title>
        <authorList>
            <consortium name="US DOE Joint Genome Institute (JGI-PGF)"/>
            <person name="Walter F."/>
            <person name="Albersmeier A."/>
            <person name="Kalinowski J."/>
            <person name="Ruckert C."/>
        </authorList>
    </citation>
    <scope>NUCLEOTIDE SEQUENCE</scope>
    <source>
        <strain evidence="10">CGMCC 1.10749</strain>
    </source>
</reference>
<comment type="caution">
    <text evidence="10">The sequence shown here is derived from an EMBL/GenBank/DDBJ whole genome shotgun (WGS) entry which is preliminary data.</text>
</comment>
<feature type="domain" description="Phosphomannose isomerase type I catalytic" evidence="9">
    <location>
        <begin position="11"/>
        <end position="148"/>
    </location>
</feature>
<name>A0A8H9FUG9_9MICO</name>
<dbReference type="GO" id="GO:0008270">
    <property type="term" value="F:zinc ion binding"/>
    <property type="evidence" value="ECO:0007669"/>
    <property type="project" value="InterPro"/>
</dbReference>
<dbReference type="PIRSF" id="PIRSF001480">
    <property type="entry name" value="Mannose-6-phosphate_isomerase"/>
    <property type="match status" value="1"/>
</dbReference>
<evidence type="ECO:0000256" key="8">
    <source>
        <dbReference type="PIRSR" id="PIRSR001480-2"/>
    </source>
</evidence>
<dbReference type="SUPFAM" id="SSF51182">
    <property type="entry name" value="RmlC-like cupins"/>
    <property type="match status" value="1"/>
</dbReference>
<dbReference type="GO" id="GO:0009298">
    <property type="term" value="P:GDP-mannose biosynthetic process"/>
    <property type="evidence" value="ECO:0007669"/>
    <property type="project" value="InterPro"/>
</dbReference>
<dbReference type="PANTHER" id="PTHR10309:SF0">
    <property type="entry name" value="MANNOSE-6-PHOSPHATE ISOMERASE"/>
    <property type="match status" value="1"/>
</dbReference>
<proteinExistence type="inferred from homology"/>
<dbReference type="InterPro" id="IPR011051">
    <property type="entry name" value="RmlC_Cupin_sf"/>
</dbReference>
<protein>
    <recommendedName>
        <fullName evidence="3">mannose-6-phosphate isomerase</fullName>
        <ecNumber evidence="3">5.3.1.8</ecNumber>
    </recommendedName>
</protein>
<dbReference type="InterPro" id="IPR016305">
    <property type="entry name" value="Mannose-6-P_Isomerase"/>
</dbReference>
<dbReference type="CDD" id="cd07011">
    <property type="entry name" value="cupin_PMI_type_I_N"/>
    <property type="match status" value="1"/>
</dbReference>
<keyword evidence="6 10" id="KW-0413">Isomerase</keyword>
<dbReference type="GO" id="GO:0005829">
    <property type="term" value="C:cytosol"/>
    <property type="evidence" value="ECO:0007669"/>
    <property type="project" value="TreeGrafter"/>
</dbReference>
<dbReference type="PANTHER" id="PTHR10309">
    <property type="entry name" value="MANNOSE-6-PHOSPHATE ISOMERASE"/>
    <property type="match status" value="1"/>
</dbReference>
<evidence type="ECO:0000256" key="3">
    <source>
        <dbReference type="ARBA" id="ARBA00011956"/>
    </source>
</evidence>
<evidence type="ECO:0000313" key="11">
    <source>
        <dbReference type="Proteomes" id="UP000628079"/>
    </source>
</evidence>
<evidence type="ECO:0000256" key="1">
    <source>
        <dbReference type="ARBA" id="ARBA00000757"/>
    </source>
</evidence>
<keyword evidence="4 8" id="KW-0479">Metal-binding</keyword>
<feature type="binding site" evidence="8">
    <location>
        <position position="102"/>
    </location>
    <ligand>
        <name>Zn(2+)</name>
        <dbReference type="ChEBI" id="CHEBI:29105"/>
    </ligand>
</feature>
<dbReference type="InterPro" id="IPR001250">
    <property type="entry name" value="Man6P_Isoase-1"/>
</dbReference>
<evidence type="ECO:0000256" key="2">
    <source>
        <dbReference type="ARBA" id="ARBA00010772"/>
    </source>
</evidence>
<accession>A0A8H9FUG9</accession>
<dbReference type="AlphaFoldDB" id="A0A8H9FUG9"/>
<comment type="similarity">
    <text evidence="2">Belongs to the mannose-6-phosphate isomerase type 1 family.</text>
</comment>